<accession>E2S7V8</accession>
<dbReference type="AlphaFoldDB" id="E2S7V8"/>
<dbReference type="EMBL" id="ACLF03000001">
    <property type="protein sequence ID" value="EFQ84774.1"/>
    <property type="molecule type" value="Genomic_DNA"/>
</dbReference>
<gene>
    <name evidence="2" type="ORF">HMPREF0063_10115</name>
</gene>
<name>E2S7V8_9ACTN</name>
<dbReference type="Proteomes" id="UP000003111">
    <property type="component" value="Unassembled WGS sequence"/>
</dbReference>
<organism evidence="2 3">
    <name type="scientific">Aeromicrobium marinum DSM 15272</name>
    <dbReference type="NCBI Taxonomy" id="585531"/>
    <lineage>
        <taxon>Bacteria</taxon>
        <taxon>Bacillati</taxon>
        <taxon>Actinomycetota</taxon>
        <taxon>Actinomycetes</taxon>
        <taxon>Propionibacteriales</taxon>
        <taxon>Nocardioidaceae</taxon>
        <taxon>Aeromicrobium</taxon>
    </lineage>
</organism>
<reference evidence="2" key="1">
    <citation type="submission" date="2010-08" db="EMBL/GenBank/DDBJ databases">
        <authorList>
            <person name="Muzny D."/>
            <person name="Qin X."/>
            <person name="Buhay C."/>
            <person name="Dugan-Rocha S."/>
            <person name="Ding Y."/>
            <person name="Chen G."/>
            <person name="Hawes A."/>
            <person name="Holder M."/>
            <person name="Jhangiani S."/>
            <person name="Johnson A."/>
            <person name="Khan Z."/>
            <person name="Li Z."/>
            <person name="Liu W."/>
            <person name="Liu X."/>
            <person name="Perez L."/>
            <person name="Shen H."/>
            <person name="Wang Q."/>
            <person name="Watt J."/>
            <person name="Xi L."/>
            <person name="Xin Y."/>
            <person name="Zhou J."/>
            <person name="Deng J."/>
            <person name="Jiang H."/>
            <person name="Liu Y."/>
            <person name="Qu J."/>
            <person name="Song X.-Z."/>
            <person name="Zhang L."/>
            <person name="Villasana D."/>
            <person name="Johnson A."/>
            <person name="Liu J."/>
            <person name="Liyanage D."/>
            <person name="Lorensuhewa L."/>
            <person name="Robinson T."/>
            <person name="Song A."/>
            <person name="Song B.-B."/>
            <person name="Dinh H."/>
            <person name="Thornton R."/>
            <person name="Coyle M."/>
            <person name="Francisco L."/>
            <person name="Jackson L."/>
            <person name="Javaid M."/>
            <person name="Korchina V."/>
            <person name="Kovar C."/>
            <person name="Mata R."/>
            <person name="Mathew T."/>
            <person name="Ngo R."/>
            <person name="Nguyen L."/>
            <person name="Nguyen N."/>
            <person name="Okwuonu G."/>
            <person name="Ongeri F."/>
            <person name="Pham C."/>
            <person name="Simmons D."/>
            <person name="Wilczek-Boney K."/>
            <person name="Hale W."/>
            <person name="Jakkamsetti A."/>
            <person name="Pham P."/>
            <person name="Ruth R."/>
            <person name="San Lucas F."/>
            <person name="Warren J."/>
            <person name="Zhang J."/>
            <person name="Zhao Z."/>
            <person name="Zhou C."/>
            <person name="Zhu D."/>
            <person name="Lee S."/>
            <person name="Bess C."/>
            <person name="Blankenburg K."/>
            <person name="Forbes L."/>
            <person name="Fu Q."/>
            <person name="Gubbala S."/>
            <person name="Hirani K."/>
            <person name="Jayaseelan J.C."/>
            <person name="Lara F."/>
            <person name="Munidasa M."/>
            <person name="Palculict T."/>
            <person name="Patil S."/>
            <person name="Pu L.-L."/>
            <person name="Saada N."/>
            <person name="Tang L."/>
            <person name="Weissenberger G."/>
            <person name="Zhu Y."/>
            <person name="Hemphill L."/>
            <person name="Shang Y."/>
            <person name="Youmans B."/>
            <person name="Ayvaz T."/>
            <person name="Ross M."/>
            <person name="Santibanez J."/>
            <person name="Aqrawi P."/>
            <person name="Gross S."/>
            <person name="Joshi V."/>
            <person name="Fowler G."/>
            <person name="Nazareth L."/>
            <person name="Reid J."/>
            <person name="Worley K."/>
            <person name="Petrosino J."/>
            <person name="Highlander S."/>
            <person name="Gibbs R."/>
        </authorList>
    </citation>
    <scope>NUCLEOTIDE SEQUENCE [LARGE SCALE GENOMIC DNA]</scope>
    <source>
        <strain evidence="2">DSM 15272</strain>
    </source>
</reference>
<dbReference type="STRING" id="585531.HMPREF0063_10115"/>
<evidence type="ECO:0000256" key="1">
    <source>
        <dbReference type="SAM" id="MobiDB-lite"/>
    </source>
</evidence>
<dbReference type="HOGENOM" id="CLU_2679446_0_0_11"/>
<evidence type="ECO:0000313" key="2">
    <source>
        <dbReference type="EMBL" id="EFQ84774.1"/>
    </source>
</evidence>
<protein>
    <submittedName>
        <fullName evidence="2">Uncharacterized protein</fullName>
    </submittedName>
</protein>
<comment type="caution">
    <text evidence="2">The sequence shown here is derived from an EMBL/GenBank/DDBJ whole genome shotgun (WGS) entry which is preliminary data.</text>
</comment>
<sequence length="74" mass="8741">MARGRLLIQTRDHRPGPDDLRSRAALPLHHDLDDPPPPCRWCPGWFEEIVPGPDGRLLRREWHRPTCPTYLDRR</sequence>
<feature type="compositionally biased region" description="Basic and acidic residues" evidence="1">
    <location>
        <begin position="10"/>
        <end position="22"/>
    </location>
</feature>
<keyword evidence="3" id="KW-1185">Reference proteome</keyword>
<feature type="region of interest" description="Disordered" evidence="1">
    <location>
        <begin position="1"/>
        <end position="22"/>
    </location>
</feature>
<evidence type="ECO:0000313" key="3">
    <source>
        <dbReference type="Proteomes" id="UP000003111"/>
    </source>
</evidence>
<proteinExistence type="predicted"/>